<keyword evidence="4" id="KW-1185">Reference proteome</keyword>
<protein>
    <submittedName>
        <fullName evidence="3">Uncharacterized protein</fullName>
    </submittedName>
</protein>
<dbReference type="OrthoDB" id="468482at2"/>
<gene>
    <name evidence="3" type="ORF">Mic7113_5058</name>
</gene>
<dbReference type="STRING" id="1173027.Mic7113_5058"/>
<dbReference type="HOGENOM" id="CLU_000579_0_0_3"/>
<keyword evidence="2" id="KW-0472">Membrane</keyword>
<keyword evidence="2" id="KW-1133">Transmembrane helix</keyword>
<dbReference type="PATRIC" id="fig|1173027.3.peg.5606"/>
<dbReference type="EMBL" id="CP003630">
    <property type="protein sequence ID" value="AFZ20715.1"/>
    <property type="molecule type" value="Genomic_DNA"/>
</dbReference>
<dbReference type="NCBIfam" id="NF038301">
    <property type="entry name" value="EPS_HpsA"/>
    <property type="match status" value="1"/>
</dbReference>
<evidence type="ECO:0000313" key="3">
    <source>
        <dbReference type="EMBL" id="AFZ20715.1"/>
    </source>
</evidence>
<dbReference type="InterPro" id="IPR049774">
    <property type="entry name" value="EPS_HpsA-like"/>
</dbReference>
<name>K9WJX6_9CYAN</name>
<feature type="region of interest" description="Disordered" evidence="1">
    <location>
        <begin position="1258"/>
        <end position="1277"/>
    </location>
</feature>
<keyword evidence="2" id="KW-0812">Transmembrane</keyword>
<sequence>MSTRKKPTNFVQRLLKRVWRSFNVLFKALLNGVLRGLRVNKRRSRQTQAGFVLPTVVMVVLVVALLTTAIVIRSFDRAKNASNFRVDQAVLNAATPAIDRAKAKIERLLSPDENRLAGSPPGEGKSIADNGTISYVLSQPQYTFGDETQLKLVYNNPNAEPPDDPAKQTLETVWKFPVDTDNNGKYDTFTLYGIYFRNPPVETNGTPKRARTPVEARALPQATGTGGTCAANSGGAASGTSGWYDTDGQLKKAFFVYVANVPIAQADINLIPAAGQTKYEPYKGNKGFSALEMQEDQARISLDNNAVWYDDDLVISNVPTFRVNGRIHTNSNLMTVNPSNAIIFYQVSALASCYYTKENGLITVGGNVLAGDIASSTNSTNEQVNVHLYQGEDGPNPNTNPAFIDDSPANATTTTIPKEAASNSGAYDKRLNLLVQGALYLYDQSYTEVNDTNVNAFGRFPPEVRSDFSSKYDTTSPASGRSILTQVLTSYFAKRIRRVSYKEVPFGGNPYVPLAATTKPADANSFLTNPIDPPVQWMSQIPPLPPDANVPPVLSNLPTSNPQEEEEQEIGDRISVGNALPTEWLKSAPPTATYAKEGEPQDITGATGQGPTKRESQVQQLDDLGDTSRGGFWEEAAAYSGNAAKNYQELAGGLRIVTGAGIYIDGEAMSNGVGTGKRGVNSFLPAPPTVAQLKQIAASDTNGVKLPPEIQNATAPTNLVVWPDTMPMFRWDKQPTNNTGLYDWAAGEVKRGDLQMRATVVYHHAKHQGTDQEPIACVATFYDPTNADTAQNAIIFGADKQLPDLKTTQYGTSVNGITFDASTLKGLRAGSNNDVLKRQANMIFPNGRWVNKPLKDALEHLASDGVSKLSLDEIASIDAANCALLILYTPTPVANSLVPLGAIQERTFLDARQIKAIHKRDTDTAGLALKRLAGTDIDRQTLLEDITDPAKLKIAELGSLTSEYSLPIEQRQPLEVRVTQIDLDKLRTTVVASGTGTGITDNTEYMLPNTGIIYATRDDALLDVSDPEGGSATDFKLDPTRRPNGIRLVNGQTLSRGTTNVNRLAEKGLILASDLPVYIKGSFNLHAAPGTVSGTPTFKEEFTEELATNYSNFYTRTGLDNSFACREGSGCLGTGDQWRPARILADAVTLLSGNFRDGYRQEGDFDLNNNIGNLAVEERLKNGFWWNNFVTTNAWYGADGFPTDLDPATGTQNRSSYLTNGVTPIQRRVNFPEYKMEICRKFPVSECTPTDWVLEGAGTTATAPSPPGTTPPTTPPIEKARFVDARDSLFPRRVAFQRQGGLLQPDANGQPIPLGVDPDATNLTGIKPYPYGSAPPPAQNNALWFATTATNLITNNNTDPSNGLSYNNTDQLFYRNPYEAETVSEKQLLLPGLDKAFESIVPTGLNGTPGAGTATEASDYAVYTVDFRDSTGATCVLSQAYAALNLATTANNPATGLTGAPCTTPTTAAIGQLWTGLRAPTASAPGLSLNSPPLTLSDVRATSKAPADQIKLTLKAQAKVNVYDLPLNPDTKNSELSNVEITLDRNYQTDAPIFVFRAPIYQCTTPTDYSKCNIDFQYAVKMRLKGVDPNNVFWATEQDHIVRIYVNTPSSADPNNPNVGTEHELTGNFIGGGTKGILVFDGAVPPEGSNPPLPVAPVIYPTTLAKPVIYGGRILGFNGTYPNFPFPPNAMTAMSVVDQPALIPILQLHSAQGLPAATVTAAQPFGTTTINANHWVQRIPSTTAKKDTIYNAVFIMGDSPSRPFDNTANPGESGGGLGNFPRFLEAWEDAAAPNATNDVTPKGINDIKGSFIQFKKSAFATAPFEAVDDPTKDNSLFFDGASPAYMTGFNEANGRPYIYKGGAARRLAPYYRPPQRQWGYDVGLLTQTPDLFSRRFANPTAGTPNQYFRQVNRNDPWIETLLCAAQPATGGAGYDWAIADPKQRPSNCPTLADFN</sequence>
<evidence type="ECO:0000256" key="2">
    <source>
        <dbReference type="SAM" id="Phobius"/>
    </source>
</evidence>
<proteinExistence type="predicted"/>
<accession>K9WJX6</accession>
<feature type="region of interest" description="Disordered" evidence="1">
    <location>
        <begin position="592"/>
        <end position="629"/>
    </location>
</feature>
<dbReference type="eggNOG" id="ENOG502Z935">
    <property type="taxonomic scope" value="Bacteria"/>
</dbReference>
<feature type="compositionally biased region" description="Pro residues" evidence="1">
    <location>
        <begin position="1264"/>
        <end position="1275"/>
    </location>
</feature>
<evidence type="ECO:0000256" key="1">
    <source>
        <dbReference type="SAM" id="MobiDB-lite"/>
    </source>
</evidence>
<dbReference type="KEGG" id="mic:Mic7113_5058"/>
<feature type="compositionally biased region" description="Low complexity" evidence="1">
    <location>
        <begin position="228"/>
        <end position="240"/>
    </location>
</feature>
<feature type="transmembrane region" description="Helical" evidence="2">
    <location>
        <begin position="49"/>
        <end position="72"/>
    </location>
</feature>
<reference evidence="3 4" key="1">
    <citation type="submission" date="2012-06" db="EMBL/GenBank/DDBJ databases">
        <title>Finished chromosome of genome of Microcoleus sp. PCC 7113.</title>
        <authorList>
            <consortium name="US DOE Joint Genome Institute"/>
            <person name="Gugger M."/>
            <person name="Coursin T."/>
            <person name="Rippka R."/>
            <person name="Tandeau De Marsac N."/>
            <person name="Huntemann M."/>
            <person name="Wei C.-L."/>
            <person name="Han J."/>
            <person name="Detter J.C."/>
            <person name="Han C."/>
            <person name="Tapia R."/>
            <person name="Chen A."/>
            <person name="Kyrpides N."/>
            <person name="Mavromatis K."/>
            <person name="Markowitz V."/>
            <person name="Szeto E."/>
            <person name="Ivanova N."/>
            <person name="Pagani I."/>
            <person name="Pati A."/>
            <person name="Goodwin L."/>
            <person name="Nordberg H.P."/>
            <person name="Cantor M.N."/>
            <person name="Hua S.X."/>
            <person name="Woyke T."/>
            <person name="Kerfeld C.A."/>
        </authorList>
    </citation>
    <scope>NUCLEOTIDE SEQUENCE [LARGE SCALE GENOMIC DNA]</scope>
    <source>
        <strain evidence="3 4">PCC 7113</strain>
    </source>
</reference>
<dbReference type="Proteomes" id="UP000010471">
    <property type="component" value="Chromosome"/>
</dbReference>
<evidence type="ECO:0000313" key="4">
    <source>
        <dbReference type="Proteomes" id="UP000010471"/>
    </source>
</evidence>
<organism evidence="3 4">
    <name type="scientific">Allocoleopsis franciscana PCC 7113</name>
    <dbReference type="NCBI Taxonomy" id="1173027"/>
    <lineage>
        <taxon>Bacteria</taxon>
        <taxon>Bacillati</taxon>
        <taxon>Cyanobacteriota</taxon>
        <taxon>Cyanophyceae</taxon>
        <taxon>Coleofasciculales</taxon>
        <taxon>Coleofasciculaceae</taxon>
        <taxon>Allocoleopsis</taxon>
        <taxon>Allocoleopsis franciscana</taxon>
    </lineage>
</organism>
<dbReference type="RefSeq" id="WP_015184848.1">
    <property type="nucleotide sequence ID" value="NC_019738.1"/>
</dbReference>
<feature type="region of interest" description="Disordered" evidence="1">
    <location>
        <begin position="221"/>
        <end position="240"/>
    </location>
</feature>